<dbReference type="FunFam" id="3.40.50.720:FF:000185">
    <property type="entry name" value="peroxisomal multifunctional enzyme type 2"/>
    <property type="match status" value="1"/>
</dbReference>
<dbReference type="Pfam" id="PF01575">
    <property type="entry name" value="MaoC_dehydratas"/>
    <property type="match status" value="1"/>
</dbReference>
<evidence type="ECO:0000259" key="21">
    <source>
        <dbReference type="SMART" id="SM00822"/>
    </source>
</evidence>
<evidence type="ECO:0000256" key="3">
    <source>
        <dbReference type="ARBA" id="ARBA00006484"/>
    </source>
</evidence>
<name>A0A0W0DL62_CANGB</name>
<evidence type="ECO:0000256" key="18">
    <source>
        <dbReference type="ARBA" id="ARBA00055743"/>
    </source>
</evidence>
<feature type="domain" description="Ketoreductase" evidence="21">
    <location>
        <begin position="10"/>
        <end position="199"/>
    </location>
</feature>
<dbReference type="PROSITE" id="PS00061">
    <property type="entry name" value="ADH_SHORT"/>
    <property type="match status" value="2"/>
</dbReference>
<dbReference type="EC" id="4.2.1.119" evidence="6"/>
<evidence type="ECO:0000256" key="19">
    <source>
        <dbReference type="ARBA" id="ARBA00073871"/>
    </source>
</evidence>
<comment type="function">
    <text evidence="18">Second trifunctional enzyme acting on the beta-oxidation pathway for fatty acids, possessing hydratase-dehydrogenase-epimerase activities. Converts trans-2-enoyl-CoA via D-3-hydroxyacyl-CoA to 3-ketoacyl-CoA.</text>
</comment>
<dbReference type="Gene3D" id="3.10.129.10">
    <property type="entry name" value="Hotdog Thioesterase"/>
    <property type="match status" value="2"/>
</dbReference>
<dbReference type="FunFam" id="3.40.50.720:FF:000410">
    <property type="entry name" value="Peroxisomal multifunctional beta-oxidation protein"/>
    <property type="match status" value="1"/>
</dbReference>
<dbReference type="GO" id="GO:0003857">
    <property type="term" value="F:(3S)-3-hydroxyacyl-CoA dehydrogenase (NAD+) activity"/>
    <property type="evidence" value="ECO:0007669"/>
    <property type="project" value="EnsemblFungi"/>
</dbReference>
<comment type="catalytic activity">
    <reaction evidence="16">
        <text>a (3R)-3-hydroxyacyl-CoA = a (2E)-enoyl-CoA + H2O</text>
        <dbReference type="Rhea" id="RHEA:26526"/>
        <dbReference type="ChEBI" id="CHEBI:15377"/>
        <dbReference type="ChEBI" id="CHEBI:57319"/>
        <dbReference type="ChEBI" id="CHEBI:58856"/>
        <dbReference type="EC" id="4.2.1.119"/>
    </reaction>
</comment>
<evidence type="ECO:0000256" key="6">
    <source>
        <dbReference type="ARBA" id="ARBA00013156"/>
    </source>
</evidence>
<evidence type="ECO:0000256" key="12">
    <source>
        <dbReference type="ARBA" id="ARBA00023140"/>
    </source>
</evidence>
<proteinExistence type="inferred from homology"/>
<evidence type="ECO:0000256" key="16">
    <source>
        <dbReference type="ARBA" id="ARBA00029334"/>
    </source>
</evidence>
<evidence type="ECO:0000256" key="14">
    <source>
        <dbReference type="ARBA" id="ARBA00023239"/>
    </source>
</evidence>
<dbReference type="PRINTS" id="PR00080">
    <property type="entry name" value="SDRFAMILY"/>
</dbReference>
<evidence type="ECO:0000256" key="4">
    <source>
        <dbReference type="ARBA" id="ARBA00011245"/>
    </source>
</evidence>
<dbReference type="VEuPathDB" id="FungiDB:B1J91_L02167g"/>
<evidence type="ECO:0000313" key="24">
    <source>
        <dbReference type="Proteomes" id="UP000054886"/>
    </source>
</evidence>
<evidence type="ECO:0000256" key="15">
    <source>
        <dbReference type="ARBA" id="ARBA00023268"/>
    </source>
</evidence>
<dbReference type="CDD" id="cd05353">
    <property type="entry name" value="hydroxyacyl-CoA-like_DH_SDR_c-like"/>
    <property type="match status" value="2"/>
</dbReference>
<gene>
    <name evidence="23" type="ORF">AO440_004484</name>
    <name evidence="22" type="ORF">AO440_004522</name>
</gene>
<dbReference type="InterPro" id="IPR029069">
    <property type="entry name" value="HotDog_dom_sf"/>
</dbReference>
<comment type="similarity">
    <text evidence="3">Belongs to the short-chain dehydrogenases/reductases (SDR) family.</text>
</comment>
<dbReference type="InterPro" id="IPR057326">
    <property type="entry name" value="KR_dom"/>
</dbReference>
<dbReference type="CDD" id="cd03448">
    <property type="entry name" value="HDE_HSD"/>
    <property type="match status" value="1"/>
</dbReference>
<keyword evidence="13" id="KW-0413">Isomerase</keyword>
<dbReference type="Proteomes" id="UP000054886">
    <property type="component" value="Unassembled WGS sequence"/>
</dbReference>
<dbReference type="InterPro" id="IPR020904">
    <property type="entry name" value="Sc_DH/Rdtase_CS"/>
</dbReference>
<dbReference type="InterPro" id="IPR051687">
    <property type="entry name" value="Peroxisomal_Beta-Oxidation"/>
</dbReference>
<evidence type="ECO:0000256" key="10">
    <source>
        <dbReference type="ARBA" id="ARBA00023002"/>
    </source>
</evidence>
<dbReference type="InterPro" id="IPR036291">
    <property type="entry name" value="NAD(P)-bd_dom_sf"/>
</dbReference>
<dbReference type="UniPathway" id="UPA00659"/>
<evidence type="ECO:0000256" key="17">
    <source>
        <dbReference type="ARBA" id="ARBA00052025"/>
    </source>
</evidence>
<keyword evidence="8" id="KW-0276">Fatty acid metabolism</keyword>
<evidence type="ECO:0000256" key="8">
    <source>
        <dbReference type="ARBA" id="ARBA00022832"/>
    </source>
</evidence>
<dbReference type="InterPro" id="IPR002539">
    <property type="entry name" value="MaoC-like_dom"/>
</dbReference>
<keyword evidence="9" id="KW-0521">NADP</keyword>
<organism evidence="23 24">
    <name type="scientific">Candida glabrata</name>
    <name type="common">Yeast</name>
    <name type="synonym">Torulopsis glabrata</name>
    <dbReference type="NCBI Taxonomy" id="5478"/>
    <lineage>
        <taxon>Eukaryota</taxon>
        <taxon>Fungi</taxon>
        <taxon>Dikarya</taxon>
        <taxon>Ascomycota</taxon>
        <taxon>Saccharomycotina</taxon>
        <taxon>Saccharomycetes</taxon>
        <taxon>Saccharomycetales</taxon>
        <taxon>Saccharomycetaceae</taxon>
        <taxon>Nakaseomyces</taxon>
    </lineage>
</organism>
<keyword evidence="11" id="KW-0443">Lipid metabolism</keyword>
<evidence type="ECO:0000313" key="22">
    <source>
        <dbReference type="EMBL" id="KTB01115.1"/>
    </source>
</evidence>
<sequence>MGKDLSFNGRVVVITGAGGGLGKVYALEYAKRGAKVVVNDLGGTLGGSGHDSKAADVVVDEIVKSGGTAVANYDSVNDNGEQIVETAMKAFGRIDILINNAGILRDVSFAKMTEKEFSAVLDVHLTGAYRLTKAAWPYMRQQKFGRIINTASPAGLFGNFGQANYSAAKLGLVGFAETLAKEGYKYNINVNSIAPLARSRMTENVLPPHILKQLGPEKIAPLVLFLTHESTKVTNSIFELAAGFYGQIRWERSAGQIFNPNPETYTPEAILNKWTDITDFKDKPFNKVQHPIMLSDYNDLITKAKKLPENNDQGSIKITSLKDKVVIITGAGGGLGKSHALWFAKYGARVVVNDIKDPNTVVNEINSKYGEGRAIPDTHNVVTEANQVIETAMKAYGRVDVLVNNAGILRDRSFLKMTDQEWFAVVQVHLYSTFLLSKAVWPIFLKQKGGHIINTTSTSGIYGNFGQANYAAAKAAILGFSRTIAVEGAKRGIRVNIIAPHAETAMTKTIFSEKELANHFDASQVSPLVVLLASDELQRTNKKGVNGQLFEVGGGWVGQTRWQRAAGYVCLEDNVTPEALKENWKQVVNFSGHTTNPASTEQSSMGILQAVQKAQAAAATSKDVFEYNHKDVILYNIGLGATSKELKYTYENDSNFQVLPTFAVMPVFNSPPLAMDTLVDNFNYAMLLHGEQYFKIGQNPIPVKGALKTEVKPLQVIDKGGKAAVIVAGYKSVDAKTNKLVSYNESTFFVRGAHVPPNKKKYNEPRAPFAVQSFQAPTDRAPDYEVEVQTHKDQAAIYRLSGDFNPLHIDPALAKQVGFPSPIIHGLCTLGVSSKAVLEKFGPYEELKVRFTNAVFPGDTLKVRAWKQPNNVVIFQTVDLNTKKIVLDNAAVKLVGPVAKL</sequence>
<accession>A0A0W0DL62</accession>
<dbReference type="SUPFAM" id="SSF54637">
    <property type="entry name" value="Thioesterase/thiol ester dehydrase-isomerase"/>
    <property type="match status" value="2"/>
</dbReference>
<dbReference type="GO" id="GO:0005777">
    <property type="term" value="C:peroxisome"/>
    <property type="evidence" value="ECO:0007669"/>
    <property type="project" value="UniProtKB-SubCell"/>
</dbReference>
<dbReference type="InterPro" id="IPR002347">
    <property type="entry name" value="SDR_fam"/>
</dbReference>
<dbReference type="PANTHER" id="PTHR45024">
    <property type="entry name" value="DEHYDROGENASES, SHORT CHAIN"/>
    <property type="match status" value="1"/>
</dbReference>
<dbReference type="GO" id="GO:0018812">
    <property type="term" value="F:3-hydroxyacyl-CoA dehydratase activity"/>
    <property type="evidence" value="ECO:0007669"/>
    <property type="project" value="UniProtKB-EC"/>
</dbReference>
<evidence type="ECO:0000256" key="5">
    <source>
        <dbReference type="ARBA" id="ARBA00012456"/>
    </source>
</evidence>
<dbReference type="Pfam" id="PF22622">
    <property type="entry name" value="MFE-2_hydrat-2_N"/>
    <property type="match status" value="1"/>
</dbReference>
<dbReference type="GO" id="GO:0016853">
    <property type="term" value="F:isomerase activity"/>
    <property type="evidence" value="ECO:0007669"/>
    <property type="project" value="UniProtKB-KW"/>
</dbReference>
<evidence type="ECO:0000256" key="20">
    <source>
        <dbReference type="ARBA" id="ARBA00081853"/>
    </source>
</evidence>
<keyword evidence="12" id="KW-0576">Peroxisome</keyword>
<dbReference type="AlphaFoldDB" id="A0A0W0DL62"/>
<evidence type="ECO:0000256" key="7">
    <source>
        <dbReference type="ARBA" id="ARBA00022737"/>
    </source>
</evidence>
<dbReference type="InterPro" id="IPR054357">
    <property type="entry name" value="MFE-2_N"/>
</dbReference>
<protein>
    <recommendedName>
        <fullName evidence="19">Peroxisomal hydratase-dehydrogenase-epimerase</fullName>
        <ecNumber evidence="5">1.1.1.n12</ecNumber>
        <ecNumber evidence="6">4.2.1.119</ecNumber>
    </recommendedName>
    <alternativeName>
        <fullName evidence="20">Multifunctional beta-oxidation protein</fullName>
    </alternativeName>
</protein>
<dbReference type="VEuPathDB" id="FungiDB:GWK60_L06061"/>
<dbReference type="EMBL" id="LLZZ01000132">
    <property type="protein sequence ID" value="KTB01115.1"/>
    <property type="molecule type" value="Genomic_DNA"/>
</dbReference>
<dbReference type="Pfam" id="PF00106">
    <property type="entry name" value="adh_short"/>
    <property type="match status" value="2"/>
</dbReference>
<comment type="caution">
    <text evidence="23">The sequence shown here is derived from an EMBL/GenBank/DDBJ whole genome shotgun (WGS) entry which is preliminary data.</text>
</comment>
<dbReference type="SUPFAM" id="SSF51735">
    <property type="entry name" value="NAD(P)-binding Rossmann-fold domains"/>
    <property type="match status" value="2"/>
</dbReference>
<dbReference type="GO" id="GO:0006635">
    <property type="term" value="P:fatty acid beta-oxidation"/>
    <property type="evidence" value="ECO:0007669"/>
    <property type="project" value="UniProtKB-UniPathway"/>
</dbReference>
<keyword evidence="15" id="KW-0511">Multifunctional enzyme</keyword>
<dbReference type="VEuPathDB" id="FungiDB:GVI51_L01947"/>
<dbReference type="PRINTS" id="PR00081">
    <property type="entry name" value="GDHRDH"/>
</dbReference>
<comment type="pathway">
    <text evidence="2">Lipid metabolism; fatty acid beta-oxidation.</text>
</comment>
<keyword evidence="14" id="KW-0456">Lyase</keyword>
<evidence type="ECO:0000256" key="13">
    <source>
        <dbReference type="ARBA" id="ARBA00023235"/>
    </source>
</evidence>
<evidence type="ECO:0000313" key="23">
    <source>
        <dbReference type="EMBL" id="KTB12559.1"/>
    </source>
</evidence>
<keyword evidence="10" id="KW-0560">Oxidoreductase</keyword>
<comment type="catalytic activity">
    <reaction evidence="17">
        <text>a (3R)-3-hydroxyacyl-CoA + NAD(+) = a 3-oxoacyl-CoA + NADH + H(+)</text>
        <dbReference type="Rhea" id="RHEA:32711"/>
        <dbReference type="ChEBI" id="CHEBI:15378"/>
        <dbReference type="ChEBI" id="CHEBI:57319"/>
        <dbReference type="ChEBI" id="CHEBI:57540"/>
        <dbReference type="ChEBI" id="CHEBI:57945"/>
        <dbReference type="ChEBI" id="CHEBI:90726"/>
        <dbReference type="EC" id="1.1.1.n12"/>
    </reaction>
</comment>
<dbReference type="Gene3D" id="3.40.50.720">
    <property type="entry name" value="NAD(P)-binding Rossmann-like Domain"/>
    <property type="match status" value="2"/>
</dbReference>
<reference evidence="23 24" key="1">
    <citation type="submission" date="2015-10" db="EMBL/GenBank/DDBJ databases">
        <title>Draft genomes sequences of Candida glabrata isolates 1A, 1B, 2A, 2B, 3A and 3B.</title>
        <authorList>
            <person name="Haavelsrud O.E."/>
            <person name="Gaustad P."/>
        </authorList>
    </citation>
    <scope>NUCLEOTIDE SEQUENCE [LARGE SCALE GENOMIC DNA]</scope>
    <source>
        <strain evidence="23">910700640</strain>
    </source>
</reference>
<evidence type="ECO:0000256" key="11">
    <source>
        <dbReference type="ARBA" id="ARBA00023098"/>
    </source>
</evidence>
<dbReference type="EC" id="1.1.1.n12" evidence="5"/>
<dbReference type="VEuPathDB" id="FungiDB:CAGL0L02167g"/>
<evidence type="ECO:0000256" key="9">
    <source>
        <dbReference type="ARBA" id="ARBA00022857"/>
    </source>
</evidence>
<dbReference type="SMART" id="SM00822">
    <property type="entry name" value="PKS_KR"/>
    <property type="match status" value="1"/>
</dbReference>
<evidence type="ECO:0000256" key="1">
    <source>
        <dbReference type="ARBA" id="ARBA00004275"/>
    </source>
</evidence>
<dbReference type="EMBL" id="LLZZ01000020">
    <property type="protein sequence ID" value="KTB12559.1"/>
    <property type="molecule type" value="Genomic_DNA"/>
</dbReference>
<comment type="subcellular location">
    <subcellularLocation>
        <location evidence="1">Peroxisome</location>
    </subcellularLocation>
</comment>
<dbReference type="PANTHER" id="PTHR45024:SF2">
    <property type="entry name" value="SCP2 DOMAIN-CONTAINING PROTEIN"/>
    <property type="match status" value="1"/>
</dbReference>
<keyword evidence="7" id="KW-0677">Repeat</keyword>
<comment type="subunit">
    <text evidence="4">Monomer.</text>
</comment>
<evidence type="ECO:0000256" key="2">
    <source>
        <dbReference type="ARBA" id="ARBA00005005"/>
    </source>
</evidence>